<evidence type="ECO:0000313" key="2">
    <source>
        <dbReference type="EMBL" id="KAF2763487.1"/>
    </source>
</evidence>
<name>A0A6A6WMN2_9PEZI</name>
<protein>
    <submittedName>
        <fullName evidence="2">Uncharacterized protein</fullName>
    </submittedName>
</protein>
<evidence type="ECO:0000313" key="3">
    <source>
        <dbReference type="Proteomes" id="UP000799437"/>
    </source>
</evidence>
<dbReference type="EMBL" id="ML996565">
    <property type="protein sequence ID" value="KAF2763487.1"/>
    <property type="molecule type" value="Genomic_DNA"/>
</dbReference>
<dbReference type="RefSeq" id="XP_033605938.1">
    <property type="nucleotide sequence ID" value="XM_033749214.1"/>
</dbReference>
<gene>
    <name evidence="2" type="ORF">EJ05DRAFT_534824</name>
</gene>
<dbReference type="GeneID" id="54490268"/>
<keyword evidence="3" id="KW-1185">Reference proteome</keyword>
<dbReference type="AlphaFoldDB" id="A0A6A6WMN2"/>
<sequence>MPQVLIISLYSKTLFNDDRYKSLLTTLLSRATVHESLNIADAAAFLSSGWPNIILVTDPVITQRRHTDFSCELVKWVHSGGTAIFMGRFACDVEWPDLNSLLQLLHKDSVKPWAMIAYSKEHVKIHRNITGMRTQSLPETALVRAMFLKNVQSEDMLYYHKASDRRLCSAAYAQIGLGWLGFIGNMEPDDTVQKTVIAMCRLDHNKYSDAEFPCKPKKGSRQEKPRHESMEL</sequence>
<dbReference type="Proteomes" id="UP000799437">
    <property type="component" value="Unassembled WGS sequence"/>
</dbReference>
<accession>A0A6A6WMN2</accession>
<organism evidence="2 3">
    <name type="scientific">Pseudovirgaria hyperparasitica</name>
    <dbReference type="NCBI Taxonomy" id="470096"/>
    <lineage>
        <taxon>Eukaryota</taxon>
        <taxon>Fungi</taxon>
        <taxon>Dikarya</taxon>
        <taxon>Ascomycota</taxon>
        <taxon>Pezizomycotina</taxon>
        <taxon>Dothideomycetes</taxon>
        <taxon>Dothideomycetes incertae sedis</taxon>
        <taxon>Acrospermales</taxon>
        <taxon>Acrospermaceae</taxon>
        <taxon>Pseudovirgaria</taxon>
    </lineage>
</organism>
<reference evidence="2" key="1">
    <citation type="journal article" date="2020" name="Stud. Mycol.">
        <title>101 Dothideomycetes genomes: a test case for predicting lifestyles and emergence of pathogens.</title>
        <authorList>
            <person name="Haridas S."/>
            <person name="Albert R."/>
            <person name="Binder M."/>
            <person name="Bloem J."/>
            <person name="Labutti K."/>
            <person name="Salamov A."/>
            <person name="Andreopoulos B."/>
            <person name="Baker S."/>
            <person name="Barry K."/>
            <person name="Bills G."/>
            <person name="Bluhm B."/>
            <person name="Cannon C."/>
            <person name="Castanera R."/>
            <person name="Culley D."/>
            <person name="Daum C."/>
            <person name="Ezra D."/>
            <person name="Gonzalez J."/>
            <person name="Henrissat B."/>
            <person name="Kuo A."/>
            <person name="Liang C."/>
            <person name="Lipzen A."/>
            <person name="Lutzoni F."/>
            <person name="Magnuson J."/>
            <person name="Mondo S."/>
            <person name="Nolan M."/>
            <person name="Ohm R."/>
            <person name="Pangilinan J."/>
            <person name="Park H.-J."/>
            <person name="Ramirez L."/>
            <person name="Alfaro M."/>
            <person name="Sun H."/>
            <person name="Tritt A."/>
            <person name="Yoshinaga Y."/>
            <person name="Zwiers L.-H."/>
            <person name="Turgeon B."/>
            <person name="Goodwin S."/>
            <person name="Spatafora J."/>
            <person name="Crous P."/>
            <person name="Grigoriev I."/>
        </authorList>
    </citation>
    <scope>NUCLEOTIDE SEQUENCE</scope>
    <source>
        <strain evidence="2">CBS 121739</strain>
    </source>
</reference>
<evidence type="ECO:0000256" key="1">
    <source>
        <dbReference type="SAM" id="MobiDB-lite"/>
    </source>
</evidence>
<feature type="region of interest" description="Disordered" evidence="1">
    <location>
        <begin position="211"/>
        <end position="232"/>
    </location>
</feature>
<proteinExistence type="predicted"/>
<dbReference type="OrthoDB" id="167809at2759"/>